<keyword evidence="3" id="KW-0732">Signal</keyword>
<comment type="caution">
    <text evidence="4">The sequence shown here is derived from an EMBL/GenBank/DDBJ whole genome shotgun (WGS) entry which is preliminary data.</text>
</comment>
<feature type="compositionally biased region" description="Pro residues" evidence="1">
    <location>
        <begin position="620"/>
        <end position="630"/>
    </location>
</feature>
<dbReference type="EMBL" id="BFAD01000008">
    <property type="protein sequence ID" value="GBE85886.1"/>
    <property type="molecule type" value="Genomic_DNA"/>
</dbReference>
<evidence type="ECO:0000256" key="1">
    <source>
        <dbReference type="SAM" id="MobiDB-lite"/>
    </source>
</evidence>
<feature type="region of interest" description="Disordered" evidence="1">
    <location>
        <begin position="505"/>
        <end position="557"/>
    </location>
</feature>
<sequence length="711" mass="74972">MPVSRRHIVSLVVALTLAQFGRANGYRFARHIRKQEASAPTTTSSFDWWPYPSWGASTTMLSTANVLANPTGAATTAGTNPSSVTFNVSRTLALPAPSEPVLPTSASTAASATSSLIQITALPPARTARAKLTPRKPFNIAYLAPVFALLGAAFGALVAWLLSRRLYRRREHETLEPGPRYVAPEMGTARQSLGGGTPSVYSAVPVSEQAPLARGASSDRGSWLARAFSSSGRRDDCSASSADTVVQSAGPNSVSAGYVYVEVEDDPFLSVPVARGQPSRASFGSRSRSGSNSGSGSGSGYEYSSGAGYGHGYGPVGERHQVTSPSMLSDDDAEDGVSYDTLRHKSIRRGILERLKFGTVRRPASQETVRPAPSIVQHRPGHRRADSDFNVDDVQTAASSASASVYSGTIATSVYSGTTAASTPRRARSVASGADGADMGFRIVEEDPGEEVAQQGWNRPARTPREEAVERPSASWSWTLSWSRANGGARADNLTALPPRRSVVEKRTTPFSTPMASRASAPALAGPMPAPALPASLSTTTTGAGSWSPAPPRPRRVDSSVLPLSPPQITSPPLESQLLFFSPLPPLRPDFGAGPTLELRLPDARATPPRATNKLRTHKLPPPLPSPFPSPQRNRLQKTPGKHGAYEGAVHADAGTGWGVDLSSPSPSPRRALARVDEIVSRGWAGRGGGVADAHDADFERAGIEHRLGVV</sequence>
<dbReference type="RefSeq" id="XP_027616799.1">
    <property type="nucleotide sequence ID" value="XM_027760998.1"/>
</dbReference>
<keyword evidence="2" id="KW-1133">Transmembrane helix</keyword>
<dbReference type="OrthoDB" id="3269515at2759"/>
<dbReference type="Proteomes" id="UP000287166">
    <property type="component" value="Unassembled WGS sequence"/>
</dbReference>
<evidence type="ECO:0000313" key="5">
    <source>
        <dbReference type="Proteomes" id="UP000287166"/>
    </source>
</evidence>
<keyword evidence="5" id="KW-1185">Reference proteome</keyword>
<evidence type="ECO:0008006" key="6">
    <source>
        <dbReference type="Google" id="ProtNLM"/>
    </source>
</evidence>
<protein>
    <recommendedName>
        <fullName evidence="6">Proteophosphoglycan ppg4</fullName>
    </recommendedName>
</protein>
<keyword evidence="2" id="KW-0472">Membrane</keyword>
<feature type="signal peptide" evidence="3">
    <location>
        <begin position="1"/>
        <end position="25"/>
    </location>
</feature>
<organism evidence="4 5">
    <name type="scientific">Sparassis crispa</name>
    <dbReference type="NCBI Taxonomy" id="139825"/>
    <lineage>
        <taxon>Eukaryota</taxon>
        <taxon>Fungi</taxon>
        <taxon>Dikarya</taxon>
        <taxon>Basidiomycota</taxon>
        <taxon>Agaricomycotina</taxon>
        <taxon>Agaricomycetes</taxon>
        <taxon>Polyporales</taxon>
        <taxon>Sparassidaceae</taxon>
        <taxon>Sparassis</taxon>
    </lineage>
</organism>
<feature type="compositionally biased region" description="Low complexity" evidence="1">
    <location>
        <begin position="519"/>
        <end position="548"/>
    </location>
</feature>
<reference evidence="4 5" key="1">
    <citation type="journal article" date="2018" name="Sci. Rep.">
        <title>Genome sequence of the cauliflower mushroom Sparassis crispa (Hanabiratake) and its association with beneficial usage.</title>
        <authorList>
            <person name="Kiyama R."/>
            <person name="Furutani Y."/>
            <person name="Kawaguchi K."/>
            <person name="Nakanishi T."/>
        </authorList>
    </citation>
    <scope>NUCLEOTIDE SEQUENCE [LARGE SCALE GENOMIC DNA]</scope>
</reference>
<evidence type="ECO:0000256" key="3">
    <source>
        <dbReference type="SAM" id="SignalP"/>
    </source>
</evidence>
<evidence type="ECO:0000313" key="4">
    <source>
        <dbReference type="EMBL" id="GBE85886.1"/>
    </source>
</evidence>
<accession>A0A401GUL1</accession>
<feature type="region of interest" description="Disordered" evidence="1">
    <location>
        <begin position="312"/>
        <end position="336"/>
    </location>
</feature>
<feature type="region of interest" description="Disordered" evidence="1">
    <location>
        <begin position="607"/>
        <end position="642"/>
    </location>
</feature>
<evidence type="ECO:0000256" key="2">
    <source>
        <dbReference type="SAM" id="Phobius"/>
    </source>
</evidence>
<feature type="compositionally biased region" description="Low complexity" evidence="1">
    <location>
        <begin position="279"/>
        <end position="292"/>
    </location>
</feature>
<feature type="region of interest" description="Disordered" evidence="1">
    <location>
        <begin position="275"/>
        <end position="300"/>
    </location>
</feature>
<gene>
    <name evidence="4" type="ORF">SCP_0804100</name>
</gene>
<feature type="chain" id="PRO_5019176813" description="Proteophosphoglycan ppg4" evidence="3">
    <location>
        <begin position="26"/>
        <end position="711"/>
    </location>
</feature>
<feature type="region of interest" description="Disordered" evidence="1">
    <location>
        <begin position="362"/>
        <end position="386"/>
    </location>
</feature>
<keyword evidence="2" id="KW-0812">Transmembrane</keyword>
<dbReference type="GeneID" id="38782803"/>
<dbReference type="InParanoid" id="A0A401GUL1"/>
<feature type="transmembrane region" description="Helical" evidence="2">
    <location>
        <begin position="140"/>
        <end position="162"/>
    </location>
</feature>
<feature type="region of interest" description="Disordered" evidence="1">
    <location>
        <begin position="448"/>
        <end position="470"/>
    </location>
</feature>
<name>A0A401GUL1_9APHY</name>
<dbReference type="AlphaFoldDB" id="A0A401GUL1"/>
<proteinExistence type="predicted"/>